<evidence type="ECO:0000313" key="3">
    <source>
        <dbReference type="Proteomes" id="UP000018538"/>
    </source>
</evidence>
<feature type="domain" description="RNA-editing substrate-binding complex 6 protein" evidence="1">
    <location>
        <begin position="506"/>
        <end position="610"/>
    </location>
</feature>
<dbReference type="Proteomes" id="UP000018538">
    <property type="component" value="Unassembled WGS sequence"/>
</dbReference>
<organism evidence="2 3">
    <name type="scientific">Plasmodium yoelii 17X</name>
    <dbReference type="NCBI Taxonomy" id="1323249"/>
    <lineage>
        <taxon>Eukaryota</taxon>
        <taxon>Sar</taxon>
        <taxon>Alveolata</taxon>
        <taxon>Apicomplexa</taxon>
        <taxon>Aconoidasida</taxon>
        <taxon>Haemosporida</taxon>
        <taxon>Plasmodiidae</taxon>
        <taxon>Plasmodium</taxon>
        <taxon>Plasmodium (Vinckeia)</taxon>
    </lineage>
</organism>
<sequence length="894" mass="106469">MCLSLYKEIRKMTAIYINQCLKKIKTNYALRICLKNIKRYSTTKEKSYIDVQPNDVSFIDIKSIKNKEALKKFYLFYNKKKLSDIYSDYIFLINSQFKNTCDENEVKECTAILKYVANSITLIQFISSKKNYLNSGNSNGFSRYNETQPYYIHNIEKTNKYKEEHMIKIDEKNNLNSNYFFSNNLYKFISKLKKYDIWNYKEKCINKRYMNYHMLFPIVYQDLKKYEQTDNLHNDKNIYLLDCNIFSYYISKKNKNEFIDIIKKVNYNLLTPHDIKNILILLSILHHNNISLSNNKENIIKNNNHNNNGMNVIYKNKEYINKKIFIDIFNNIYNKYIFSKVNKISFYYLYDYILLMCINEVKNGEAYTNIVNVLSNYMNLINKISNKTQGETSETNILGDDNDIISYKDEKHFTNYTDSTSEINENSNDIFTEINLSNEETDCNYPILNKEHYIYIKKNLVKIKKKIINKLLLLYITKYVYNHIDNNLLYSHSDLICENLELIPHYMITNFIFTIGTCKYIDEFCMFMLAKYVQNNINLYNPNEIVIIVNTYADAALEDVNFYETICNYIKSNYKKFSSFDIIKILHAFSKVRIRDEELIKESYKKINNYLDNREKQYNVDKTLIYMTEKESISTSHCKMSQFDNNKINKRKNYILNKYLCAYALIAAGKLDYFNQLDKLFIHLKESIQNEGIDIRGILWMPIAITSFLCIENIFYFIPIYIDLIYNAFKKTQSPKLLSLLIRRHSILLHTIETDIIPKKYFSKDTINKLCFICKSKKDNSKEKVFVPDSSTFHIEVSNALLSLDIPHKKEVNIYPFTIDIFINTPQYFDKNKTKEIYEQTESVHNTFNKINSIKKSNKLVYDDDTNFEHTFENKKAKNKNKNKNEVYTDVPFV</sequence>
<evidence type="ECO:0000259" key="1">
    <source>
        <dbReference type="Pfam" id="PF26188"/>
    </source>
</evidence>
<dbReference type="InterPro" id="IPR058917">
    <property type="entry name" value="RESC6_dom"/>
</dbReference>
<dbReference type="EMBL" id="KI635763">
    <property type="protein sequence ID" value="ETB60186.1"/>
    <property type="molecule type" value="Genomic_DNA"/>
</dbReference>
<reference evidence="2 3" key="1">
    <citation type="submission" date="2013-11" db="EMBL/GenBank/DDBJ databases">
        <title>The Genome Sequence of Plasmodium yoelii 17X.</title>
        <authorList>
            <consortium name="The Broad Institute Genomics Platform"/>
            <consortium name="The Broad Institute Genome Sequencing Center for Infectious Disease"/>
            <person name="Neafsey D."/>
            <person name="Adams J."/>
            <person name="Walker B."/>
            <person name="Young S.K."/>
            <person name="Zeng Q."/>
            <person name="Gargeya S."/>
            <person name="Fitzgerald M."/>
            <person name="Haas B."/>
            <person name="Abouelleil A."/>
            <person name="Alvarado L."/>
            <person name="Chapman S.B."/>
            <person name="Gainer-Dewar J."/>
            <person name="Goldberg J."/>
            <person name="Griggs A."/>
            <person name="Gujja S."/>
            <person name="Hansen M."/>
            <person name="Howarth C."/>
            <person name="Imamovic A."/>
            <person name="Ireland A."/>
            <person name="Larimer J."/>
            <person name="McCowan C."/>
            <person name="Murphy C."/>
            <person name="Pearson M."/>
            <person name="Poon T.W."/>
            <person name="Priest M."/>
            <person name="Roberts A."/>
            <person name="Saif S."/>
            <person name="Shea T."/>
            <person name="Sykes S."/>
            <person name="Wortman J."/>
            <person name="Nusbaum C."/>
            <person name="Birren B."/>
        </authorList>
    </citation>
    <scope>NUCLEOTIDE SEQUENCE [LARGE SCALE GENOMIC DNA]</scope>
    <source>
        <strain evidence="2 3">17X</strain>
    </source>
</reference>
<keyword evidence="3" id="KW-1185">Reference proteome</keyword>
<dbReference type="OrthoDB" id="365359at2759"/>
<proteinExistence type="predicted"/>
<accession>V7PKV2</accession>
<dbReference type="AlphaFoldDB" id="V7PKV2"/>
<gene>
    <name evidence="2" type="ORF">YYC_02523</name>
</gene>
<evidence type="ECO:0000313" key="2">
    <source>
        <dbReference type="EMBL" id="ETB60186.1"/>
    </source>
</evidence>
<name>V7PKV2_PLAYE</name>
<dbReference type="Pfam" id="PF26188">
    <property type="entry name" value="RESC6"/>
    <property type="match status" value="1"/>
</dbReference>
<protein>
    <recommendedName>
        <fullName evidence="1">RNA-editing substrate-binding complex 6 protein domain-containing protein</fullName>
    </recommendedName>
</protein>